<proteinExistence type="predicted"/>
<protein>
    <submittedName>
        <fullName evidence="1">Uncharacterized protein</fullName>
    </submittedName>
</protein>
<accession>A0A9K3D6S0</accession>
<dbReference type="AlphaFoldDB" id="A0A9K3D6S0"/>
<feature type="non-terminal residue" evidence="1">
    <location>
        <position position="641"/>
    </location>
</feature>
<gene>
    <name evidence="1" type="ORF">KIPB_010590</name>
</gene>
<reference evidence="1 2" key="1">
    <citation type="journal article" date="2018" name="PLoS ONE">
        <title>The draft genome of Kipferlia bialata reveals reductive genome evolution in fornicate parasites.</title>
        <authorList>
            <person name="Tanifuji G."/>
            <person name="Takabayashi S."/>
            <person name="Kume K."/>
            <person name="Takagi M."/>
            <person name="Nakayama T."/>
            <person name="Kamikawa R."/>
            <person name="Inagaki Y."/>
            <person name="Hashimoto T."/>
        </authorList>
    </citation>
    <scope>NUCLEOTIDE SEQUENCE [LARGE SCALE GENOMIC DNA]</scope>
    <source>
        <strain evidence="1">NY0173</strain>
    </source>
</reference>
<keyword evidence="2" id="KW-1185">Reference proteome</keyword>
<organism evidence="1 2">
    <name type="scientific">Kipferlia bialata</name>
    <dbReference type="NCBI Taxonomy" id="797122"/>
    <lineage>
        <taxon>Eukaryota</taxon>
        <taxon>Metamonada</taxon>
        <taxon>Carpediemonas-like organisms</taxon>
        <taxon>Kipferlia</taxon>
    </lineage>
</organism>
<name>A0A9K3D6S0_9EUKA</name>
<dbReference type="EMBL" id="BDIP01003997">
    <property type="protein sequence ID" value="GIQ88358.1"/>
    <property type="molecule type" value="Genomic_DNA"/>
</dbReference>
<dbReference type="Proteomes" id="UP000265618">
    <property type="component" value="Unassembled WGS sequence"/>
</dbReference>
<sequence>MGYHGVLVCFRHGPTPDMPWVEVADFYMGITSLYNIHQIVQERFPWLRLVKPMEIWRTVYPAYASSGASAEKGRGAPSPCVSPIGFEFECYPDEYVKLGDDSKGRHMEMIHEYHPKELGPFATRLRKAVIVLPLSEVLPPVLKSTLSAPSNSAKAANAHRTLLEEGGTVPCPSSPSQSADLLSITEADTALPPLPTVNVERDTCLLPPPIYMSEFIDRWAVKEGFVPGERYRELRKPWEGTAHFLKEQDIDGDIPVAMTLHPSCDIRSLERRVPEGHVSSLIKRRETVSSTLREALDSDRHGYYPSPSVAERLEAFLEDPELACIDSCLPIEAVEPVFTRFHQYKESPKTSDLLRQSVEQVISSCVAVRASGDESLGDTGAGESRSDTEADLYAKVIASMRGAVSVCASLCGGEGPRVGVVPSMRAQTRDWSETVHAGPSGQLVIGGPDDPRERAVRRGLKIHRDSRAYATGYYNQWLVCSVDGEKLTVSGYAFKDRIYGGTLASLPLNEETCPRQLAAVLYALVACCTEIVGETYQRHIWEVDPHHCQYLFPSIAIRASQTSSGSQDEPFHPIELDNSPCVGVYRGATDRGRVLVRVSKNYNVVAHQLLARATPQAAPTIYSSEPLYPGSEYRVIVMEDL</sequence>
<comment type="caution">
    <text evidence="1">The sequence shown here is derived from an EMBL/GenBank/DDBJ whole genome shotgun (WGS) entry which is preliminary data.</text>
</comment>
<evidence type="ECO:0000313" key="2">
    <source>
        <dbReference type="Proteomes" id="UP000265618"/>
    </source>
</evidence>
<evidence type="ECO:0000313" key="1">
    <source>
        <dbReference type="EMBL" id="GIQ88358.1"/>
    </source>
</evidence>